<evidence type="ECO:0000313" key="1">
    <source>
        <dbReference type="EMBL" id="WNR45287.1"/>
    </source>
</evidence>
<dbReference type="AlphaFoldDB" id="A0AA96LNJ7"/>
<evidence type="ECO:0000313" key="2">
    <source>
        <dbReference type="Proteomes" id="UP001304650"/>
    </source>
</evidence>
<dbReference type="RefSeq" id="WP_314801907.1">
    <property type="nucleotide sequence ID" value="NZ_CP130319.1"/>
</dbReference>
<keyword evidence="2" id="KW-1185">Reference proteome</keyword>
<dbReference type="EMBL" id="CP130319">
    <property type="protein sequence ID" value="WNR45287.1"/>
    <property type="molecule type" value="Genomic_DNA"/>
</dbReference>
<protein>
    <submittedName>
        <fullName evidence="1">Uncharacterized protein</fullName>
    </submittedName>
</protein>
<dbReference type="Gene3D" id="1.20.58.2150">
    <property type="match status" value="1"/>
</dbReference>
<name>A0AA96LNJ7_9BACL</name>
<proteinExistence type="predicted"/>
<accession>A0AA96LNJ7</accession>
<gene>
    <name evidence="1" type="ORF">MJB10_03885</name>
</gene>
<dbReference type="Proteomes" id="UP001304650">
    <property type="component" value="Chromosome"/>
</dbReference>
<organism evidence="1 2">
    <name type="scientific">Paenibacillus roseopurpureus</name>
    <dbReference type="NCBI Taxonomy" id="2918901"/>
    <lineage>
        <taxon>Bacteria</taxon>
        <taxon>Bacillati</taxon>
        <taxon>Bacillota</taxon>
        <taxon>Bacilli</taxon>
        <taxon>Bacillales</taxon>
        <taxon>Paenibacillaceae</taxon>
        <taxon>Paenibacillus</taxon>
    </lineage>
</organism>
<reference evidence="1" key="1">
    <citation type="submission" date="2022-02" db="EMBL/GenBank/DDBJ databases">
        <title>Paenibacillus sp. MBLB1832 Whole Genome Shotgun Sequencing.</title>
        <authorList>
            <person name="Hwang C.Y."/>
            <person name="Cho E.-S."/>
            <person name="Seo M.-J."/>
        </authorList>
    </citation>
    <scope>NUCLEOTIDE SEQUENCE</scope>
    <source>
        <strain evidence="1">MBLB1832</strain>
    </source>
</reference>
<dbReference type="KEGG" id="proo:MJB10_03885"/>
<sequence length="104" mass="11950">MTNFYEVVFSGQKPELQISFEVLLTNHRFTEHWINVNFSGNHGSEAARLYEIFAQVTHVRKIEHMNSNVFSQTANGDEAGRRLILFEGVAFAIKTIHGENWLVL</sequence>